<proteinExistence type="predicted"/>
<dbReference type="EMBL" id="AAYY01000008">
    <property type="protein sequence ID" value="EDP43443.1"/>
    <property type="molecule type" value="Genomic_DNA"/>
</dbReference>
<keyword evidence="4 5" id="KW-0472">Membrane</keyword>
<comment type="subcellular location">
    <subcellularLocation>
        <location evidence="1">Membrane</location>
        <topology evidence="1">Multi-pass membrane protein</topology>
    </subcellularLocation>
</comment>
<accession>A8Q3N0</accession>
<dbReference type="GO" id="GO:0016020">
    <property type="term" value="C:membrane"/>
    <property type="evidence" value="ECO:0007669"/>
    <property type="project" value="UniProtKB-SubCell"/>
</dbReference>
<dbReference type="InterPro" id="IPR059112">
    <property type="entry name" value="CysZ/EI24"/>
</dbReference>
<dbReference type="GO" id="GO:0016236">
    <property type="term" value="P:macroautophagy"/>
    <property type="evidence" value="ECO:0007669"/>
    <property type="project" value="TreeGrafter"/>
</dbReference>
<gene>
    <name evidence="6" type="ORF">MGL_2453</name>
</gene>
<evidence type="ECO:0000313" key="6">
    <source>
        <dbReference type="EMBL" id="EDP43443.1"/>
    </source>
</evidence>
<dbReference type="AlphaFoldDB" id="A8Q3N0"/>
<dbReference type="VEuPathDB" id="FungiDB:MGL_2453"/>
<name>A8Q3N0_MALGO</name>
<dbReference type="Pfam" id="PF07264">
    <property type="entry name" value="EI24"/>
    <property type="match status" value="1"/>
</dbReference>
<evidence type="ECO:0000256" key="1">
    <source>
        <dbReference type="ARBA" id="ARBA00004141"/>
    </source>
</evidence>
<dbReference type="GeneID" id="5854964"/>
<dbReference type="KEGG" id="mgl:MGL_2453"/>
<evidence type="ECO:0000256" key="5">
    <source>
        <dbReference type="SAM" id="Phobius"/>
    </source>
</evidence>
<feature type="transmembrane region" description="Helical" evidence="5">
    <location>
        <begin position="205"/>
        <end position="223"/>
    </location>
</feature>
<keyword evidence="2 5" id="KW-0812">Transmembrane</keyword>
<protein>
    <submittedName>
        <fullName evidence="6">Uncharacterized protein</fullName>
    </submittedName>
</protein>
<evidence type="ECO:0000256" key="2">
    <source>
        <dbReference type="ARBA" id="ARBA00022692"/>
    </source>
</evidence>
<evidence type="ECO:0000313" key="7">
    <source>
        <dbReference type="Proteomes" id="UP000008837"/>
    </source>
</evidence>
<dbReference type="InParanoid" id="A8Q3N0"/>
<keyword evidence="3 5" id="KW-1133">Transmembrane helix</keyword>
<sequence>MSRRNRSALQSVDFDTDESVSVQLDENYDDGLALTGSGVWSSKGPSEAGPRVSVQKTAVLHTKWAWRGLVDASSIGGAVLLMKSYLIASTWSVGIAEAAFMAQGIKPHPKGGSETAWIEYAVRTVLILNYSLICFALQNLPVVGRILSFLVMSFVDGFFCFEQIWSVRGWPLEKRLRFAESHWSFLMGFGIPSTMISFFHPSGLLNLMLFMLVFPIYCDASLYDARSNTRAASVPVLTSANSFVLANGPRPPLAFVAHTTCCAS</sequence>
<comment type="caution">
    <text evidence="6">The sequence shown here is derived from an EMBL/GenBank/DDBJ whole genome shotgun (WGS) entry which is preliminary data.</text>
</comment>
<dbReference type="RefSeq" id="XP_001730657.1">
    <property type="nucleotide sequence ID" value="XM_001730605.1"/>
</dbReference>
<dbReference type="Proteomes" id="UP000008837">
    <property type="component" value="Unassembled WGS sequence"/>
</dbReference>
<reference evidence="6 7" key="1">
    <citation type="journal article" date="2007" name="Proc. Natl. Acad. Sci. U.S.A.">
        <title>Dandruff-associated Malassezia genomes reveal convergent and divergent virulence traits shared with plant and human fungal pathogens.</title>
        <authorList>
            <person name="Xu J."/>
            <person name="Saunders C.W."/>
            <person name="Hu P."/>
            <person name="Grant R.A."/>
            <person name="Boekhout T."/>
            <person name="Kuramae E.E."/>
            <person name="Kronstad J.W."/>
            <person name="Deangelis Y.M."/>
            <person name="Reeder N.L."/>
            <person name="Johnstone K.R."/>
            <person name="Leland M."/>
            <person name="Fieno A.M."/>
            <person name="Begley W.M."/>
            <person name="Sun Y."/>
            <person name="Lacey M.P."/>
            <person name="Chaudhary T."/>
            <person name="Keough T."/>
            <person name="Chu L."/>
            <person name="Sears R."/>
            <person name="Yuan B."/>
            <person name="Dawson T.L.Jr."/>
        </authorList>
    </citation>
    <scope>NUCLEOTIDE SEQUENCE [LARGE SCALE GENOMIC DNA]</scope>
    <source>
        <strain evidence="7">ATCC MYA-4612 / CBS 7966</strain>
    </source>
</reference>
<dbReference type="PANTHER" id="PTHR21389">
    <property type="entry name" value="P53 INDUCED PROTEIN"/>
    <property type="match status" value="1"/>
</dbReference>
<organism evidence="6 7">
    <name type="scientific">Malassezia globosa (strain ATCC MYA-4612 / CBS 7966)</name>
    <name type="common">Dandruff-associated fungus</name>
    <dbReference type="NCBI Taxonomy" id="425265"/>
    <lineage>
        <taxon>Eukaryota</taxon>
        <taxon>Fungi</taxon>
        <taxon>Dikarya</taxon>
        <taxon>Basidiomycota</taxon>
        <taxon>Ustilaginomycotina</taxon>
        <taxon>Malasseziomycetes</taxon>
        <taxon>Malasseziales</taxon>
        <taxon>Malasseziaceae</taxon>
        <taxon>Malassezia</taxon>
    </lineage>
</organism>
<evidence type="ECO:0000256" key="4">
    <source>
        <dbReference type="ARBA" id="ARBA00023136"/>
    </source>
</evidence>
<dbReference type="GO" id="GO:0005783">
    <property type="term" value="C:endoplasmic reticulum"/>
    <property type="evidence" value="ECO:0007669"/>
    <property type="project" value="TreeGrafter"/>
</dbReference>
<feature type="transmembrane region" description="Helical" evidence="5">
    <location>
        <begin position="120"/>
        <end position="138"/>
    </location>
</feature>
<dbReference type="OrthoDB" id="266518at2759"/>
<dbReference type="PANTHER" id="PTHR21389:SF0">
    <property type="entry name" value="ETOPOSIDE-INDUCED PROTEIN 2.4 HOMOLOG"/>
    <property type="match status" value="1"/>
</dbReference>
<evidence type="ECO:0000256" key="3">
    <source>
        <dbReference type="ARBA" id="ARBA00022989"/>
    </source>
</evidence>
<keyword evidence="7" id="KW-1185">Reference proteome</keyword>